<evidence type="ECO:0000313" key="1">
    <source>
        <dbReference type="EMBL" id="KYG77855.1"/>
    </source>
</evidence>
<reference evidence="1 2" key="1">
    <citation type="submission" date="2016-01" db="EMBL/GenBank/DDBJ databases">
        <title>Genome sequencing of Roseivirga spongicola UST030701-084.</title>
        <authorList>
            <person name="Selvaratnam C."/>
            <person name="Thevarajoo S."/>
            <person name="Goh K.M."/>
            <person name="Ee R."/>
            <person name="Chan K.-G."/>
            <person name="Chong C.S."/>
        </authorList>
    </citation>
    <scope>NUCLEOTIDE SEQUENCE [LARGE SCALE GENOMIC DNA]</scope>
    <source>
        <strain evidence="1 2">UST030701-084</strain>
    </source>
</reference>
<dbReference type="Proteomes" id="UP000075606">
    <property type="component" value="Unassembled WGS sequence"/>
</dbReference>
<gene>
    <name evidence="1" type="ORF">AWW68_03545</name>
</gene>
<evidence type="ECO:0008006" key="3">
    <source>
        <dbReference type="Google" id="ProtNLM"/>
    </source>
</evidence>
<name>A0A150XGM0_9BACT</name>
<proteinExistence type="predicted"/>
<organism evidence="1 2">
    <name type="scientific">Roseivirga spongicola</name>
    <dbReference type="NCBI Taxonomy" id="333140"/>
    <lineage>
        <taxon>Bacteria</taxon>
        <taxon>Pseudomonadati</taxon>
        <taxon>Bacteroidota</taxon>
        <taxon>Cytophagia</taxon>
        <taxon>Cytophagales</taxon>
        <taxon>Roseivirgaceae</taxon>
        <taxon>Roseivirga</taxon>
    </lineage>
</organism>
<accession>A0A150XGM0</accession>
<protein>
    <recommendedName>
        <fullName evidence="3">TonB C-terminal domain-containing protein</fullName>
    </recommendedName>
</protein>
<dbReference type="EMBL" id="LRPC01000001">
    <property type="protein sequence ID" value="KYG77855.1"/>
    <property type="molecule type" value="Genomic_DNA"/>
</dbReference>
<evidence type="ECO:0000313" key="2">
    <source>
        <dbReference type="Proteomes" id="UP000075606"/>
    </source>
</evidence>
<keyword evidence="2" id="KW-1185">Reference proteome</keyword>
<dbReference type="AlphaFoldDB" id="A0A150XGM0"/>
<comment type="caution">
    <text evidence="1">The sequence shown here is derived from an EMBL/GenBank/DDBJ whole genome shotgun (WGS) entry which is preliminary data.</text>
</comment>
<sequence length="91" mass="10563">MRKPRNSKKELLTYHSATLNLTIDLEGKVLQVDFVEKAEEEDFNQLFERWVRSTSVKWKVTNVPKGVGTLNIIIPLLQKNSSLHFRVLRLG</sequence>